<evidence type="ECO:0000313" key="3">
    <source>
        <dbReference type="Proteomes" id="UP001085076"/>
    </source>
</evidence>
<accession>A0A9D5CX31</accession>
<dbReference type="AlphaFoldDB" id="A0A9D5CX31"/>
<organism evidence="2 3">
    <name type="scientific">Dioscorea zingiberensis</name>
    <dbReference type="NCBI Taxonomy" id="325984"/>
    <lineage>
        <taxon>Eukaryota</taxon>
        <taxon>Viridiplantae</taxon>
        <taxon>Streptophyta</taxon>
        <taxon>Embryophyta</taxon>
        <taxon>Tracheophyta</taxon>
        <taxon>Spermatophyta</taxon>
        <taxon>Magnoliopsida</taxon>
        <taxon>Liliopsida</taxon>
        <taxon>Dioscoreales</taxon>
        <taxon>Dioscoreaceae</taxon>
        <taxon>Dioscorea</taxon>
    </lineage>
</organism>
<feature type="signal peptide" evidence="1">
    <location>
        <begin position="1"/>
        <end position="24"/>
    </location>
</feature>
<keyword evidence="1" id="KW-0732">Signal</keyword>
<keyword evidence="3" id="KW-1185">Reference proteome</keyword>
<evidence type="ECO:0000313" key="2">
    <source>
        <dbReference type="EMBL" id="KAJ0980247.1"/>
    </source>
</evidence>
<dbReference type="Proteomes" id="UP001085076">
    <property type="component" value="Miscellaneous, Linkage group lg02"/>
</dbReference>
<comment type="caution">
    <text evidence="2">The sequence shown here is derived from an EMBL/GenBank/DDBJ whole genome shotgun (WGS) entry which is preliminary data.</text>
</comment>
<evidence type="ECO:0000256" key="1">
    <source>
        <dbReference type="SAM" id="SignalP"/>
    </source>
</evidence>
<proteinExistence type="predicted"/>
<sequence length="102" mass="11698">MLLKIWDLVLVVVAMIVWFDHDVAVKSHHVIAFRPIKRHQKAMNMEVIFPTELSLFQVDMQLAEDMPTSAKTQTFTSGRTGNLQKSMFICQLEILFKSSCVS</sequence>
<dbReference type="EMBL" id="JAGGNH010000002">
    <property type="protein sequence ID" value="KAJ0980247.1"/>
    <property type="molecule type" value="Genomic_DNA"/>
</dbReference>
<reference evidence="2" key="1">
    <citation type="submission" date="2021-03" db="EMBL/GenBank/DDBJ databases">
        <authorList>
            <person name="Li Z."/>
            <person name="Yang C."/>
        </authorList>
    </citation>
    <scope>NUCLEOTIDE SEQUENCE</scope>
    <source>
        <strain evidence="2">Dzin_1.0</strain>
        <tissue evidence="2">Leaf</tissue>
    </source>
</reference>
<protein>
    <recommendedName>
        <fullName evidence="4">Secreted protein</fullName>
    </recommendedName>
</protein>
<feature type="chain" id="PRO_5038745898" description="Secreted protein" evidence="1">
    <location>
        <begin position="25"/>
        <end position="102"/>
    </location>
</feature>
<reference evidence="2" key="2">
    <citation type="journal article" date="2022" name="Hortic Res">
        <title>The genome of Dioscorea zingiberensis sheds light on the biosynthesis, origin and evolution of the medicinally important diosgenin saponins.</title>
        <authorList>
            <person name="Li Y."/>
            <person name="Tan C."/>
            <person name="Li Z."/>
            <person name="Guo J."/>
            <person name="Li S."/>
            <person name="Chen X."/>
            <person name="Wang C."/>
            <person name="Dai X."/>
            <person name="Yang H."/>
            <person name="Song W."/>
            <person name="Hou L."/>
            <person name="Xu J."/>
            <person name="Tong Z."/>
            <person name="Xu A."/>
            <person name="Yuan X."/>
            <person name="Wang W."/>
            <person name="Yang Q."/>
            <person name="Chen L."/>
            <person name="Sun Z."/>
            <person name="Wang K."/>
            <person name="Pan B."/>
            <person name="Chen J."/>
            <person name="Bao Y."/>
            <person name="Liu F."/>
            <person name="Qi X."/>
            <person name="Gang D.R."/>
            <person name="Wen J."/>
            <person name="Li J."/>
        </authorList>
    </citation>
    <scope>NUCLEOTIDE SEQUENCE</scope>
    <source>
        <strain evidence="2">Dzin_1.0</strain>
    </source>
</reference>
<gene>
    <name evidence="2" type="ORF">J5N97_008502</name>
</gene>
<name>A0A9D5CX31_9LILI</name>
<evidence type="ECO:0008006" key="4">
    <source>
        <dbReference type="Google" id="ProtNLM"/>
    </source>
</evidence>